<protein>
    <submittedName>
        <fullName evidence="1">Uncharacterized protein</fullName>
    </submittedName>
</protein>
<gene>
    <name evidence="1" type="ORF">FH972_003954</name>
</gene>
<evidence type="ECO:0000313" key="2">
    <source>
        <dbReference type="Proteomes" id="UP000327013"/>
    </source>
</evidence>
<sequence length="134" mass="14135">MAGNPPDGLGDAFLEQILAGQSVYTSSEAAAAAAGYGGGEVGSMAPMDLQLGSSDGLSGMGLGMGMAPPLGLNQQQGFLRQERFREEVVDAPAPPPPQTMISWDVEHEVTSSSDRDIKQVKRPRIITMEYPDQV</sequence>
<reference evidence="1 2" key="1">
    <citation type="submission" date="2019-06" db="EMBL/GenBank/DDBJ databases">
        <title>A chromosomal-level reference genome of Carpinus fangiana (Coryloideae, Betulaceae).</title>
        <authorList>
            <person name="Yang X."/>
            <person name="Wang Z."/>
            <person name="Zhang L."/>
            <person name="Hao G."/>
            <person name="Liu J."/>
            <person name="Yang Y."/>
        </authorList>
    </citation>
    <scope>NUCLEOTIDE SEQUENCE [LARGE SCALE GENOMIC DNA]</scope>
    <source>
        <strain evidence="1">Cfa_2016G</strain>
        <tissue evidence="1">Leaf</tissue>
    </source>
</reference>
<dbReference type="EMBL" id="CM017321">
    <property type="protein sequence ID" value="KAE7999537.1"/>
    <property type="molecule type" value="Genomic_DNA"/>
</dbReference>
<dbReference type="Proteomes" id="UP000327013">
    <property type="component" value="Chromosome 1"/>
</dbReference>
<proteinExistence type="predicted"/>
<name>A0A5N6QK87_9ROSI</name>
<accession>A0A5N6QK87</accession>
<organism evidence="1 2">
    <name type="scientific">Carpinus fangiana</name>
    <dbReference type="NCBI Taxonomy" id="176857"/>
    <lineage>
        <taxon>Eukaryota</taxon>
        <taxon>Viridiplantae</taxon>
        <taxon>Streptophyta</taxon>
        <taxon>Embryophyta</taxon>
        <taxon>Tracheophyta</taxon>
        <taxon>Spermatophyta</taxon>
        <taxon>Magnoliopsida</taxon>
        <taxon>eudicotyledons</taxon>
        <taxon>Gunneridae</taxon>
        <taxon>Pentapetalae</taxon>
        <taxon>rosids</taxon>
        <taxon>fabids</taxon>
        <taxon>Fagales</taxon>
        <taxon>Betulaceae</taxon>
        <taxon>Carpinus</taxon>
    </lineage>
</organism>
<dbReference type="AlphaFoldDB" id="A0A5N6QK87"/>
<evidence type="ECO:0000313" key="1">
    <source>
        <dbReference type="EMBL" id="KAE7999537.1"/>
    </source>
</evidence>
<keyword evidence="2" id="KW-1185">Reference proteome</keyword>